<dbReference type="EMBL" id="FZOD01000039">
    <property type="protein sequence ID" value="SNT39486.1"/>
    <property type="molecule type" value="Genomic_DNA"/>
</dbReference>
<dbReference type="RefSeq" id="WP_179282302.1">
    <property type="nucleotide sequence ID" value="NZ_FZOD01000039.1"/>
</dbReference>
<name>A0A239M9P9_9ACTN</name>
<dbReference type="GO" id="GO:0005975">
    <property type="term" value="P:carbohydrate metabolic process"/>
    <property type="evidence" value="ECO:0007669"/>
    <property type="project" value="InterPro"/>
</dbReference>
<dbReference type="GO" id="GO:0004553">
    <property type="term" value="F:hydrolase activity, hydrolyzing O-glycosyl compounds"/>
    <property type="evidence" value="ECO:0007669"/>
    <property type="project" value="InterPro"/>
</dbReference>
<keyword evidence="4" id="KW-0378">Hydrolase</keyword>
<organism evidence="4 5">
    <name type="scientific">Streptosporangium subroseum</name>
    <dbReference type="NCBI Taxonomy" id="106412"/>
    <lineage>
        <taxon>Bacteria</taxon>
        <taxon>Bacillati</taxon>
        <taxon>Actinomycetota</taxon>
        <taxon>Actinomycetes</taxon>
        <taxon>Streptosporangiales</taxon>
        <taxon>Streptosporangiaceae</taxon>
        <taxon>Streptosporangium</taxon>
    </lineage>
</organism>
<evidence type="ECO:0000259" key="3">
    <source>
        <dbReference type="PROSITE" id="PS51762"/>
    </source>
</evidence>
<protein>
    <submittedName>
        <fullName evidence="4">Glycosyl hydrolases family 16</fullName>
    </submittedName>
</protein>
<evidence type="ECO:0000256" key="2">
    <source>
        <dbReference type="SAM" id="SignalP"/>
    </source>
</evidence>
<dbReference type="InterPro" id="IPR050546">
    <property type="entry name" value="Glycosyl_Hydrlase_16"/>
</dbReference>
<dbReference type="Proteomes" id="UP000198282">
    <property type="component" value="Unassembled WGS sequence"/>
</dbReference>
<comment type="similarity">
    <text evidence="1">Belongs to the glycosyl hydrolase 16 family.</text>
</comment>
<evidence type="ECO:0000313" key="4">
    <source>
        <dbReference type="EMBL" id="SNT39486.1"/>
    </source>
</evidence>
<feature type="signal peptide" evidence="2">
    <location>
        <begin position="1"/>
        <end position="27"/>
    </location>
</feature>
<feature type="chain" id="PRO_5013235331" evidence="2">
    <location>
        <begin position="28"/>
        <end position="359"/>
    </location>
</feature>
<dbReference type="Gene3D" id="2.60.120.200">
    <property type="match status" value="1"/>
</dbReference>
<dbReference type="PROSITE" id="PS51762">
    <property type="entry name" value="GH16_2"/>
    <property type="match status" value="1"/>
</dbReference>
<proteinExistence type="inferred from homology"/>
<gene>
    <name evidence="4" type="ORF">SAMN05216276_103931</name>
</gene>
<sequence length="359" mass="37678">MRRIVHILAVLSVAPVTVTFGAVPASAAVTVMVDSSPTNPDAPVAGSVVAAVKSRDPGKLAVRTLTGVNPLTFGQDFTGPTGAGPNTGLSSPVWFNDPCWKRGCTGTLAEYRLDHAQLDGQGHLVLTADRAVTPGARCGPVACRYASARLSMLDWEGGEGLSSWAQAGGHLEARMRAPLGKGLWPAFWTVGANSAEVRWPASGEIDVMEALGDHPTLVEQHAHNGMPDDGFAGSPTPPAERHAHDWAPDIDFGGSTTLPAGQTIAGWHTYAVDWDAGANGYLKWSVDGVVTRTLTAAQAGPAWAQSFRDPHAMILDLAVGGGEWVGEPDAGTVFPARLEVDWVRAYRNPMADSVGRHCG</sequence>
<feature type="domain" description="GH16" evidence="3">
    <location>
        <begin position="75"/>
        <end position="351"/>
    </location>
</feature>
<keyword evidence="2" id="KW-0732">Signal</keyword>
<dbReference type="Pfam" id="PF00722">
    <property type="entry name" value="Glyco_hydro_16"/>
    <property type="match status" value="1"/>
</dbReference>
<accession>A0A239M9P9</accession>
<dbReference type="PANTHER" id="PTHR10963">
    <property type="entry name" value="GLYCOSYL HYDROLASE-RELATED"/>
    <property type="match status" value="1"/>
</dbReference>
<reference evidence="4 5" key="1">
    <citation type="submission" date="2017-06" db="EMBL/GenBank/DDBJ databases">
        <authorList>
            <person name="Kim H.J."/>
            <person name="Triplett B.A."/>
        </authorList>
    </citation>
    <scope>NUCLEOTIDE SEQUENCE [LARGE SCALE GENOMIC DNA]</scope>
    <source>
        <strain evidence="4 5">CGMCC 4.2132</strain>
    </source>
</reference>
<dbReference type="CDD" id="cd08023">
    <property type="entry name" value="GH16_laminarinase_like"/>
    <property type="match status" value="1"/>
</dbReference>
<dbReference type="InterPro" id="IPR000757">
    <property type="entry name" value="Beta-glucanase-like"/>
</dbReference>
<dbReference type="AlphaFoldDB" id="A0A239M9P9"/>
<evidence type="ECO:0000313" key="5">
    <source>
        <dbReference type="Proteomes" id="UP000198282"/>
    </source>
</evidence>
<evidence type="ECO:0000256" key="1">
    <source>
        <dbReference type="ARBA" id="ARBA00006865"/>
    </source>
</evidence>
<dbReference type="InterPro" id="IPR013320">
    <property type="entry name" value="ConA-like_dom_sf"/>
</dbReference>
<dbReference type="PANTHER" id="PTHR10963:SF55">
    <property type="entry name" value="GLYCOSIDE HYDROLASE FAMILY 16 PROTEIN"/>
    <property type="match status" value="1"/>
</dbReference>
<keyword evidence="5" id="KW-1185">Reference proteome</keyword>
<dbReference type="SUPFAM" id="SSF49899">
    <property type="entry name" value="Concanavalin A-like lectins/glucanases"/>
    <property type="match status" value="1"/>
</dbReference>